<organism evidence="4 5">
    <name type="scientific">Lactuca sativa</name>
    <name type="common">Garden lettuce</name>
    <dbReference type="NCBI Taxonomy" id="4236"/>
    <lineage>
        <taxon>Eukaryota</taxon>
        <taxon>Viridiplantae</taxon>
        <taxon>Streptophyta</taxon>
        <taxon>Embryophyta</taxon>
        <taxon>Tracheophyta</taxon>
        <taxon>Spermatophyta</taxon>
        <taxon>Magnoliopsida</taxon>
        <taxon>eudicotyledons</taxon>
        <taxon>Gunneridae</taxon>
        <taxon>Pentapetalae</taxon>
        <taxon>asterids</taxon>
        <taxon>campanulids</taxon>
        <taxon>Asterales</taxon>
        <taxon>Asteraceae</taxon>
        <taxon>Cichorioideae</taxon>
        <taxon>Cichorieae</taxon>
        <taxon>Lactucinae</taxon>
        <taxon>Lactuca</taxon>
    </lineage>
</organism>
<accession>A0A9R1WMB5</accession>
<keyword evidence="1" id="KW-0862">Zinc</keyword>
<feature type="compositionally biased region" description="Basic and acidic residues" evidence="2">
    <location>
        <begin position="213"/>
        <end position="224"/>
    </location>
</feature>
<dbReference type="GO" id="GO:0008270">
    <property type="term" value="F:zinc ion binding"/>
    <property type="evidence" value="ECO:0007669"/>
    <property type="project" value="UniProtKB-KW"/>
</dbReference>
<evidence type="ECO:0000256" key="2">
    <source>
        <dbReference type="SAM" id="MobiDB-lite"/>
    </source>
</evidence>
<evidence type="ECO:0000259" key="3">
    <source>
        <dbReference type="PROSITE" id="PS50158"/>
    </source>
</evidence>
<feature type="domain" description="CCHC-type" evidence="3">
    <location>
        <begin position="243"/>
        <end position="258"/>
    </location>
</feature>
<protein>
    <recommendedName>
        <fullName evidence="3">CCHC-type domain-containing protein</fullName>
    </recommendedName>
</protein>
<gene>
    <name evidence="4" type="ORF">LSAT_V11C100031930</name>
</gene>
<dbReference type="InterPro" id="IPR036875">
    <property type="entry name" value="Znf_CCHC_sf"/>
</dbReference>
<dbReference type="SMART" id="SM00343">
    <property type="entry name" value="ZnF_C2HC"/>
    <property type="match status" value="1"/>
</dbReference>
<dbReference type="AlphaFoldDB" id="A0A9R1WMB5"/>
<dbReference type="Pfam" id="PF00098">
    <property type="entry name" value="zf-CCHC"/>
    <property type="match status" value="1"/>
</dbReference>
<feature type="region of interest" description="Disordered" evidence="2">
    <location>
        <begin position="209"/>
        <end position="235"/>
    </location>
</feature>
<dbReference type="EMBL" id="NBSK02000001">
    <property type="protein sequence ID" value="KAJ0224693.1"/>
    <property type="molecule type" value="Genomic_DNA"/>
</dbReference>
<sequence length="279" mass="31645">MAPPKDQTAVVVKESNTMTLQCPVLSSTNYTIWAMRMRAIFNVHGVWEAIDPGVNGDAKKNNIAIALLFQAIPEEQTLLIGNLTTAKEMWEVLKTRHLGADRIREARLQTLMGEFENLKMKDQEVIDNFANKLSEYASRSASLGSVMEETKLVKKFLNGLPKRFIHMVASIEQVVDLKTISYDDVVGRLKAYEERIKVEEIQAEQNQLLLANSDEKTKEKDHRSGSGKGQGDGRVQRGKCHVKCYKCNETGHYISECPMWEKKEELNLNLYEDDEPALL</sequence>
<keyword evidence="5" id="KW-1185">Reference proteome</keyword>
<dbReference type="PROSITE" id="PS50158">
    <property type="entry name" value="ZF_CCHC"/>
    <property type="match status" value="1"/>
</dbReference>
<dbReference type="PANTHER" id="PTHR35317:SF44">
    <property type="entry name" value="RNA-DIRECTED DNA POLYMERASE"/>
    <property type="match status" value="1"/>
</dbReference>
<dbReference type="Gene3D" id="4.10.60.10">
    <property type="entry name" value="Zinc finger, CCHC-type"/>
    <property type="match status" value="1"/>
</dbReference>
<dbReference type="InterPro" id="IPR001878">
    <property type="entry name" value="Znf_CCHC"/>
</dbReference>
<dbReference type="GO" id="GO:0003676">
    <property type="term" value="F:nucleic acid binding"/>
    <property type="evidence" value="ECO:0007669"/>
    <property type="project" value="InterPro"/>
</dbReference>
<evidence type="ECO:0000313" key="5">
    <source>
        <dbReference type="Proteomes" id="UP000235145"/>
    </source>
</evidence>
<reference evidence="4 5" key="1">
    <citation type="journal article" date="2017" name="Nat. Commun.">
        <title>Genome assembly with in vitro proximity ligation data and whole-genome triplication in lettuce.</title>
        <authorList>
            <person name="Reyes-Chin-Wo S."/>
            <person name="Wang Z."/>
            <person name="Yang X."/>
            <person name="Kozik A."/>
            <person name="Arikit S."/>
            <person name="Song C."/>
            <person name="Xia L."/>
            <person name="Froenicke L."/>
            <person name="Lavelle D.O."/>
            <person name="Truco M.J."/>
            <person name="Xia R."/>
            <person name="Zhu S."/>
            <person name="Xu C."/>
            <person name="Xu H."/>
            <person name="Xu X."/>
            <person name="Cox K."/>
            <person name="Korf I."/>
            <person name="Meyers B.C."/>
            <person name="Michelmore R.W."/>
        </authorList>
    </citation>
    <scope>NUCLEOTIDE SEQUENCE [LARGE SCALE GENOMIC DNA]</scope>
    <source>
        <strain evidence="5">cv. Salinas</strain>
        <tissue evidence="4">Seedlings</tissue>
    </source>
</reference>
<keyword evidence="1" id="KW-0479">Metal-binding</keyword>
<evidence type="ECO:0000313" key="4">
    <source>
        <dbReference type="EMBL" id="KAJ0224693.1"/>
    </source>
</evidence>
<dbReference type="Pfam" id="PF14223">
    <property type="entry name" value="Retrotran_gag_2"/>
    <property type="match status" value="1"/>
</dbReference>
<comment type="caution">
    <text evidence="4">The sequence shown here is derived from an EMBL/GenBank/DDBJ whole genome shotgun (WGS) entry which is preliminary data.</text>
</comment>
<keyword evidence="1" id="KW-0863">Zinc-finger</keyword>
<dbReference type="SUPFAM" id="SSF57756">
    <property type="entry name" value="Retrovirus zinc finger-like domains"/>
    <property type="match status" value="1"/>
</dbReference>
<proteinExistence type="predicted"/>
<dbReference type="PANTHER" id="PTHR35317">
    <property type="entry name" value="OS04G0629600 PROTEIN"/>
    <property type="match status" value="1"/>
</dbReference>
<evidence type="ECO:0000256" key="1">
    <source>
        <dbReference type="PROSITE-ProRule" id="PRU00047"/>
    </source>
</evidence>
<dbReference type="Proteomes" id="UP000235145">
    <property type="component" value="Unassembled WGS sequence"/>
</dbReference>
<name>A0A9R1WMB5_LACSA</name>